<evidence type="ECO:0000256" key="6">
    <source>
        <dbReference type="ARBA" id="ARBA00022840"/>
    </source>
</evidence>
<evidence type="ECO:0000256" key="10">
    <source>
        <dbReference type="SAM" id="Phobius"/>
    </source>
</evidence>
<dbReference type="PROSITE" id="PS50893">
    <property type="entry name" value="ABC_TRANSPORTER_2"/>
    <property type="match status" value="1"/>
</dbReference>
<feature type="transmembrane region" description="Helical" evidence="10">
    <location>
        <begin position="185"/>
        <end position="204"/>
    </location>
</feature>
<organism evidence="13 14">
    <name type="scientific">Pantoea cypripedii</name>
    <name type="common">Pectobacterium cypripedii</name>
    <name type="synonym">Erwinia cypripedii</name>
    <dbReference type="NCBI Taxonomy" id="55209"/>
    <lineage>
        <taxon>Bacteria</taxon>
        <taxon>Pseudomonadati</taxon>
        <taxon>Pseudomonadota</taxon>
        <taxon>Gammaproteobacteria</taxon>
        <taxon>Enterobacterales</taxon>
        <taxon>Erwiniaceae</taxon>
        <taxon>Pantoea</taxon>
    </lineage>
</organism>
<dbReference type="InterPro" id="IPR017871">
    <property type="entry name" value="ABC_transporter-like_CS"/>
</dbReference>
<feature type="transmembrane region" description="Helical" evidence="10">
    <location>
        <begin position="40"/>
        <end position="61"/>
    </location>
</feature>
<evidence type="ECO:0000256" key="3">
    <source>
        <dbReference type="ARBA" id="ARBA00012191"/>
    </source>
</evidence>
<dbReference type="EMBL" id="MLJI01000001">
    <property type="protein sequence ID" value="ORM95413.1"/>
    <property type="molecule type" value="Genomic_DNA"/>
</dbReference>
<dbReference type="GO" id="GO:0015421">
    <property type="term" value="F:ABC-type oligopeptide transporter activity"/>
    <property type="evidence" value="ECO:0007669"/>
    <property type="project" value="TreeGrafter"/>
</dbReference>
<evidence type="ECO:0000313" key="13">
    <source>
        <dbReference type="EMBL" id="ORM95413.1"/>
    </source>
</evidence>
<comment type="subcellular location">
    <subcellularLocation>
        <location evidence="1">Cell membrane</location>
        <topology evidence="1">Multi-pass membrane protein</topology>
    </subcellularLocation>
</comment>
<dbReference type="SMART" id="SM00382">
    <property type="entry name" value="AAA"/>
    <property type="match status" value="1"/>
</dbReference>
<dbReference type="Proteomes" id="UP000193749">
    <property type="component" value="Unassembled WGS sequence"/>
</dbReference>
<dbReference type="AlphaFoldDB" id="A0A1X1EZY3"/>
<dbReference type="Pfam" id="PF00005">
    <property type="entry name" value="ABC_tran"/>
    <property type="match status" value="1"/>
</dbReference>
<dbReference type="GO" id="GO:0005886">
    <property type="term" value="C:plasma membrane"/>
    <property type="evidence" value="ECO:0007669"/>
    <property type="project" value="UniProtKB-SubCell"/>
</dbReference>
<feature type="transmembrane region" description="Helical" evidence="10">
    <location>
        <begin position="157"/>
        <end position="179"/>
    </location>
</feature>
<sequence>MLYRRFERFINIFQDAPTDSPPSTVWPFYLYYLRQVWPSFIALLVVGLAQALIEVALFSYLSRIIDLVNHSTPATLFSDNWPILLWMAVVALILRPIVIAVHDLLVHQSINPSMTSMIRWQHHNYVLRQSLNFFQNDFAGRIAQRIMQTGNSLRDSAVQLVDAIWHVLIYAVTSLVLFAEADWRLMIPLIIWLVAYSLSLRYFVPRVKQRSVASSEARSKLMGTIVDGYTNIATIKLFAHNDLEKRYAREAIQEQTDKTQQASRMVTSMDITLSSLNGLLIVSTSGLALWLWSQSLISVGAIALATGLVIRLVNMSGWIMWVVNGIFENIGMVQDGLNTISQPLSVQDAPAAKKLQVTRGQIRYEDVRFDYGSGRQVINRLNLNIKPGEKIGLIGPSGAGKSTLVNLLLRLYDLNGGRIMIDDQNIANVTQESLRGQIGMITQDTSLLHRSIRENLLYGRPDATEAELIQAIHRARADEFIPLLSDPQGRTGLDAHVGERGVKLSGGQRQRIAIARVLLKDAPILIMDEATSALDSEVEAAIQESLETLMQGKTVIAIAHRLSTIAKMDRLVVLEKGEIVEMGNHRELLTQQGLYARLWQHQTGGFVGVD</sequence>
<feature type="transmembrane region" description="Helical" evidence="10">
    <location>
        <begin position="296"/>
        <end position="313"/>
    </location>
</feature>
<accession>A0A1X1EZY3</accession>
<evidence type="ECO:0000313" key="14">
    <source>
        <dbReference type="Proteomes" id="UP000193749"/>
    </source>
</evidence>
<dbReference type="PANTHER" id="PTHR43394">
    <property type="entry name" value="ATP-DEPENDENT PERMEASE MDL1, MITOCHONDRIAL"/>
    <property type="match status" value="1"/>
</dbReference>
<comment type="catalytic activity">
    <reaction evidence="9">
        <text>ATP + H2O + xenobioticSide 1 = ADP + phosphate + xenobioticSide 2.</text>
        <dbReference type="EC" id="7.6.2.2"/>
    </reaction>
</comment>
<dbReference type="InterPro" id="IPR003439">
    <property type="entry name" value="ABC_transporter-like_ATP-bd"/>
</dbReference>
<evidence type="ECO:0000259" key="11">
    <source>
        <dbReference type="PROSITE" id="PS50893"/>
    </source>
</evidence>
<protein>
    <recommendedName>
        <fullName evidence="3">ABC-type xenobiotic transporter</fullName>
        <ecNumber evidence="3">7.6.2.2</ecNumber>
    </recommendedName>
</protein>
<keyword evidence="14" id="KW-1185">Reference proteome</keyword>
<comment type="similarity">
    <text evidence="2">Belongs to the ABC transporter superfamily. Drug exporter-2 (TC 3.A.1.117) family.</text>
</comment>
<dbReference type="STRING" id="55209.HA50_19505"/>
<evidence type="ECO:0000256" key="1">
    <source>
        <dbReference type="ARBA" id="ARBA00004651"/>
    </source>
</evidence>
<comment type="caution">
    <text evidence="13">The sequence shown here is derived from an EMBL/GenBank/DDBJ whole genome shotgun (WGS) entry which is preliminary data.</text>
</comment>
<feature type="transmembrane region" description="Helical" evidence="10">
    <location>
        <begin position="271"/>
        <end position="290"/>
    </location>
</feature>
<dbReference type="FunFam" id="1.20.1560.10:FF:000070">
    <property type="entry name" value="Multidrug ABC transporter ATP-binding protein"/>
    <property type="match status" value="1"/>
</dbReference>
<dbReference type="FunFam" id="3.40.50.300:FF:000218">
    <property type="entry name" value="Multidrug ABC transporter ATP-binding protein"/>
    <property type="match status" value="1"/>
</dbReference>
<evidence type="ECO:0000256" key="7">
    <source>
        <dbReference type="ARBA" id="ARBA00022989"/>
    </source>
</evidence>
<dbReference type="Gene3D" id="3.40.50.300">
    <property type="entry name" value="P-loop containing nucleotide triphosphate hydrolases"/>
    <property type="match status" value="1"/>
</dbReference>
<dbReference type="SUPFAM" id="SSF90123">
    <property type="entry name" value="ABC transporter transmembrane region"/>
    <property type="match status" value="1"/>
</dbReference>
<evidence type="ECO:0000256" key="9">
    <source>
        <dbReference type="ARBA" id="ARBA00034018"/>
    </source>
</evidence>
<keyword evidence="6 13" id="KW-0067">ATP-binding</keyword>
<gene>
    <name evidence="13" type="ORF">HA50_19505</name>
</gene>
<keyword evidence="5" id="KW-0547">Nucleotide-binding</keyword>
<dbReference type="GO" id="GO:0008559">
    <property type="term" value="F:ABC-type xenobiotic transporter activity"/>
    <property type="evidence" value="ECO:0007669"/>
    <property type="project" value="UniProtKB-EC"/>
</dbReference>
<dbReference type="OrthoDB" id="6828292at2"/>
<dbReference type="GO" id="GO:0016887">
    <property type="term" value="F:ATP hydrolysis activity"/>
    <property type="evidence" value="ECO:0007669"/>
    <property type="project" value="InterPro"/>
</dbReference>
<dbReference type="PROSITE" id="PS00211">
    <property type="entry name" value="ABC_TRANSPORTER_1"/>
    <property type="match status" value="1"/>
</dbReference>
<dbReference type="InterPro" id="IPR003593">
    <property type="entry name" value="AAA+_ATPase"/>
</dbReference>
<evidence type="ECO:0000259" key="12">
    <source>
        <dbReference type="PROSITE" id="PS50929"/>
    </source>
</evidence>
<dbReference type="InterPro" id="IPR011527">
    <property type="entry name" value="ABC1_TM_dom"/>
</dbReference>
<name>A0A1X1EZY3_PANCY</name>
<dbReference type="InterPro" id="IPR036640">
    <property type="entry name" value="ABC1_TM_sf"/>
</dbReference>
<proteinExistence type="inferred from homology"/>
<feature type="transmembrane region" description="Helical" evidence="10">
    <location>
        <begin position="81"/>
        <end position="106"/>
    </location>
</feature>
<evidence type="ECO:0000256" key="5">
    <source>
        <dbReference type="ARBA" id="ARBA00022741"/>
    </source>
</evidence>
<feature type="domain" description="ABC transporter" evidence="11">
    <location>
        <begin position="362"/>
        <end position="601"/>
    </location>
</feature>
<dbReference type="GO" id="GO:0005524">
    <property type="term" value="F:ATP binding"/>
    <property type="evidence" value="ECO:0007669"/>
    <property type="project" value="UniProtKB-KW"/>
</dbReference>
<evidence type="ECO:0000256" key="2">
    <source>
        <dbReference type="ARBA" id="ARBA00006526"/>
    </source>
</evidence>
<keyword evidence="4 10" id="KW-0812">Transmembrane</keyword>
<dbReference type="RefSeq" id="WP_084877702.1">
    <property type="nucleotide sequence ID" value="NZ_JAGGMY010000001.1"/>
</dbReference>
<evidence type="ECO:0000256" key="4">
    <source>
        <dbReference type="ARBA" id="ARBA00022692"/>
    </source>
</evidence>
<feature type="domain" description="ABC transmembrane type-1" evidence="12">
    <location>
        <begin position="41"/>
        <end position="328"/>
    </location>
</feature>
<dbReference type="InterPro" id="IPR039421">
    <property type="entry name" value="Type_1_exporter"/>
</dbReference>
<dbReference type="Pfam" id="PF00664">
    <property type="entry name" value="ABC_membrane"/>
    <property type="match status" value="1"/>
</dbReference>
<keyword evidence="7 10" id="KW-1133">Transmembrane helix</keyword>
<dbReference type="PANTHER" id="PTHR43394:SF1">
    <property type="entry name" value="ATP-BINDING CASSETTE SUB-FAMILY B MEMBER 10, MITOCHONDRIAL"/>
    <property type="match status" value="1"/>
</dbReference>
<keyword evidence="8 10" id="KW-0472">Membrane</keyword>
<dbReference type="EC" id="7.6.2.2" evidence="3"/>
<dbReference type="Gene3D" id="1.20.1560.10">
    <property type="entry name" value="ABC transporter type 1, transmembrane domain"/>
    <property type="match status" value="1"/>
</dbReference>
<dbReference type="InterPro" id="IPR027417">
    <property type="entry name" value="P-loop_NTPase"/>
</dbReference>
<reference evidence="13 14" key="1">
    <citation type="journal article" date="2017" name="Antonie Van Leeuwenhoek">
        <title>Phylogenomic resolution of the bacterial genus Pantoea and its relationship with Erwinia and Tatumella.</title>
        <authorList>
            <person name="Palmer M."/>
            <person name="Steenkamp E.T."/>
            <person name="Coetzee M.P."/>
            <person name="Chan W.Y."/>
            <person name="van Zyl E."/>
            <person name="De Maayer P."/>
            <person name="Coutinho T.A."/>
            <person name="Blom J."/>
            <person name="Smits T.H."/>
            <person name="Duffy B."/>
            <person name="Venter S.N."/>
        </authorList>
    </citation>
    <scope>NUCLEOTIDE SEQUENCE [LARGE SCALE GENOMIC DNA]</scope>
    <source>
        <strain evidence="13 14">LMG 2657</strain>
    </source>
</reference>
<dbReference type="PROSITE" id="PS50929">
    <property type="entry name" value="ABC_TM1F"/>
    <property type="match status" value="1"/>
</dbReference>
<dbReference type="SUPFAM" id="SSF52540">
    <property type="entry name" value="P-loop containing nucleoside triphosphate hydrolases"/>
    <property type="match status" value="1"/>
</dbReference>
<evidence type="ECO:0000256" key="8">
    <source>
        <dbReference type="ARBA" id="ARBA00023136"/>
    </source>
</evidence>